<evidence type="ECO:0000313" key="2">
    <source>
        <dbReference type="EMBL" id="SSD58999.1"/>
    </source>
</evidence>
<evidence type="ECO:0000256" key="1">
    <source>
        <dbReference type="SAM" id="MobiDB-lite"/>
    </source>
</evidence>
<evidence type="ECO:0000313" key="3">
    <source>
        <dbReference type="Proteomes" id="UP000262825"/>
    </source>
</evidence>
<feature type="compositionally biased region" description="Basic residues" evidence="1">
    <location>
        <begin position="275"/>
        <end position="286"/>
    </location>
</feature>
<proteinExistence type="predicted"/>
<gene>
    <name evidence="2" type="ORF">SCODWIG_00760</name>
</gene>
<reference evidence="3" key="1">
    <citation type="submission" date="2018-06" db="EMBL/GenBank/DDBJ databases">
        <authorList>
            <person name="Guldener U."/>
        </authorList>
    </citation>
    <scope>NUCLEOTIDE SEQUENCE [LARGE SCALE GENOMIC DNA]</scope>
    <source>
        <strain evidence="3">UTAD17</strain>
    </source>
</reference>
<feature type="compositionally biased region" description="Basic and acidic residues" evidence="1">
    <location>
        <begin position="292"/>
        <end position="304"/>
    </location>
</feature>
<dbReference type="Proteomes" id="UP000262825">
    <property type="component" value="Unassembled WGS sequence"/>
</dbReference>
<sequence>MSFSKKEKDRIKKLHVLYQYNRLHTLPQLLCPNECSENENTTIELKVDDIPSHHTPDNLQYQALPLVLSELYLKKFYNSCKKNQIVLEDKIRGHFRKSSFNTRKQCKLINKTNRHCDVKLYTDDNKSAASTTVIKPIEFTKIHHYKFCNSCGNLRIPIINTEYKLFKRKFTNVTVDINAEVCNSTAINITKKPNAINNSEKIMVNKKMVNKKNKYCLQLHCLICDDTSYIDYIDIPPTTPLLNVSTTTTTTTTNRPLLNAEVTKGNETFIKKKNALSKQRAKKRKANTLENILKEKKRKEEESKKKKSMSLSLSDFLTK</sequence>
<feature type="compositionally biased region" description="Low complexity" evidence="1">
    <location>
        <begin position="309"/>
        <end position="319"/>
    </location>
</feature>
<accession>A0A376B321</accession>
<feature type="region of interest" description="Disordered" evidence="1">
    <location>
        <begin position="275"/>
        <end position="319"/>
    </location>
</feature>
<dbReference type="EMBL" id="UFAJ01000076">
    <property type="protein sequence ID" value="SSD58999.1"/>
    <property type="molecule type" value="Genomic_DNA"/>
</dbReference>
<dbReference type="AlphaFoldDB" id="A0A376B321"/>
<dbReference type="VEuPathDB" id="FungiDB:SCODWIG_00760"/>
<protein>
    <submittedName>
        <fullName evidence="2">Uncharacterized protein</fullName>
    </submittedName>
</protein>
<keyword evidence="3" id="KW-1185">Reference proteome</keyword>
<organism evidence="2 3">
    <name type="scientific">Saccharomycodes ludwigii</name>
    <dbReference type="NCBI Taxonomy" id="36035"/>
    <lineage>
        <taxon>Eukaryota</taxon>
        <taxon>Fungi</taxon>
        <taxon>Dikarya</taxon>
        <taxon>Ascomycota</taxon>
        <taxon>Saccharomycotina</taxon>
        <taxon>Saccharomycetes</taxon>
        <taxon>Saccharomycodales</taxon>
        <taxon>Saccharomycodaceae</taxon>
        <taxon>Saccharomycodes</taxon>
    </lineage>
</organism>
<name>A0A376B321_9ASCO</name>